<dbReference type="SUPFAM" id="SSF56645">
    <property type="entry name" value="Acyl-CoA dehydrogenase NM domain-like"/>
    <property type="match status" value="1"/>
</dbReference>
<dbReference type="GO" id="GO:0033540">
    <property type="term" value="P:fatty acid beta-oxidation using acyl-CoA oxidase"/>
    <property type="evidence" value="ECO:0007669"/>
    <property type="project" value="TreeGrafter"/>
</dbReference>
<dbReference type="InterPro" id="IPR036250">
    <property type="entry name" value="AcylCo_DH-like_C"/>
</dbReference>
<feature type="domain" description="Acyl-CoA oxidase/dehydrogenase middle" evidence="12">
    <location>
        <begin position="290"/>
        <end position="399"/>
    </location>
</feature>
<evidence type="ECO:0000256" key="7">
    <source>
        <dbReference type="ARBA" id="ARBA00022832"/>
    </source>
</evidence>
<evidence type="ECO:0000256" key="2">
    <source>
        <dbReference type="ARBA" id="ARBA00004275"/>
    </source>
</evidence>
<dbReference type="AlphaFoldDB" id="A0A4Y6PX70"/>
<dbReference type="PANTHER" id="PTHR10909:SF382">
    <property type="entry name" value="ACYL-COENZYME A OXIDASE"/>
    <property type="match status" value="1"/>
</dbReference>
<dbReference type="InterPro" id="IPR029024">
    <property type="entry name" value="TerB-like"/>
</dbReference>
<evidence type="ECO:0000256" key="10">
    <source>
        <dbReference type="ARBA" id="ARBA00023140"/>
    </source>
</evidence>
<evidence type="ECO:0000259" key="14">
    <source>
        <dbReference type="Pfam" id="PF22924"/>
    </source>
</evidence>
<feature type="domain" description="Co-chaperone DjlA N-terminal" evidence="13">
    <location>
        <begin position="22"/>
        <end position="116"/>
    </location>
</feature>
<comment type="cofactor">
    <cofactor evidence="1">
        <name>FAD</name>
        <dbReference type="ChEBI" id="CHEBI:57692"/>
    </cofactor>
</comment>
<dbReference type="EMBL" id="CP041186">
    <property type="protein sequence ID" value="QDG52853.1"/>
    <property type="molecule type" value="Genomic_DNA"/>
</dbReference>
<dbReference type="Gene3D" id="2.40.110.10">
    <property type="entry name" value="Butyryl-CoA Dehydrogenase, subunit A, domain 2"/>
    <property type="match status" value="1"/>
</dbReference>
<reference evidence="15 16" key="1">
    <citation type="submission" date="2019-06" db="EMBL/GenBank/DDBJ databases">
        <title>Persicimonas caeni gen. nov., sp. nov., a predatory bacterium isolated from solar saltern.</title>
        <authorList>
            <person name="Wang S."/>
        </authorList>
    </citation>
    <scope>NUCLEOTIDE SEQUENCE [LARGE SCALE GENOMIC DNA]</scope>
    <source>
        <strain evidence="15 16">YN101</strain>
    </source>
</reference>
<keyword evidence="5" id="KW-0285">Flavoprotein</keyword>
<dbReference type="InterPro" id="IPR007791">
    <property type="entry name" value="DjlA_N"/>
</dbReference>
<dbReference type="GO" id="GO:0071949">
    <property type="term" value="F:FAD binding"/>
    <property type="evidence" value="ECO:0007669"/>
    <property type="project" value="InterPro"/>
</dbReference>
<evidence type="ECO:0000259" key="13">
    <source>
        <dbReference type="Pfam" id="PF05099"/>
    </source>
</evidence>
<evidence type="ECO:0000256" key="3">
    <source>
        <dbReference type="ARBA" id="ARBA00006288"/>
    </source>
</evidence>
<dbReference type="InterPro" id="IPR002655">
    <property type="entry name" value="Acyl-CoA_oxidase_C"/>
</dbReference>
<dbReference type="SUPFAM" id="SSF158682">
    <property type="entry name" value="TerB-like"/>
    <property type="match status" value="1"/>
</dbReference>
<dbReference type="InterPro" id="IPR046373">
    <property type="entry name" value="Acyl-CoA_Oxase/DH_mid-dom_sf"/>
</dbReference>
<evidence type="ECO:0000256" key="5">
    <source>
        <dbReference type="ARBA" id="ARBA00022630"/>
    </source>
</evidence>
<dbReference type="GO" id="GO:0055088">
    <property type="term" value="P:lipid homeostasis"/>
    <property type="evidence" value="ECO:0007669"/>
    <property type="project" value="TreeGrafter"/>
</dbReference>
<dbReference type="FunFam" id="1.20.140.10:FF:000007">
    <property type="entry name" value="Acyl-coenzyme A oxidase"/>
    <property type="match status" value="1"/>
</dbReference>
<evidence type="ECO:0000313" key="15">
    <source>
        <dbReference type="EMBL" id="QDG52853.1"/>
    </source>
</evidence>
<accession>A0A5B8Y804</accession>
<keyword evidence="8" id="KW-0560">Oxidoreductase</keyword>
<dbReference type="Proteomes" id="UP000315995">
    <property type="component" value="Chromosome"/>
</dbReference>
<dbReference type="SUPFAM" id="SSF47203">
    <property type="entry name" value="Acyl-CoA dehydrogenase C-terminal domain-like"/>
    <property type="match status" value="2"/>
</dbReference>
<evidence type="ECO:0000313" key="16">
    <source>
        <dbReference type="Proteomes" id="UP000315995"/>
    </source>
</evidence>
<keyword evidence="9" id="KW-0443">Lipid metabolism</keyword>
<dbReference type="Pfam" id="PF22924">
    <property type="entry name" value="ACOX_C_alpha1"/>
    <property type="match status" value="1"/>
</dbReference>
<gene>
    <name evidence="15" type="ORF">FIV42_19510</name>
</gene>
<dbReference type="CDD" id="cd07177">
    <property type="entry name" value="terB_like"/>
    <property type="match status" value="1"/>
</dbReference>
<dbReference type="GO" id="GO:0003997">
    <property type="term" value="F:acyl-CoA oxidase activity"/>
    <property type="evidence" value="ECO:0007669"/>
    <property type="project" value="UniProtKB-EC"/>
</dbReference>
<keyword evidence="16" id="KW-1185">Reference proteome</keyword>
<dbReference type="OrthoDB" id="1144545at2"/>
<evidence type="ECO:0000259" key="11">
    <source>
        <dbReference type="Pfam" id="PF01756"/>
    </source>
</evidence>
<keyword evidence="10" id="KW-0576">Peroxisome</keyword>
<name>A0A4Y6PX70_PERCE</name>
<evidence type="ECO:0000256" key="9">
    <source>
        <dbReference type="ARBA" id="ARBA00023098"/>
    </source>
</evidence>
<keyword evidence="7" id="KW-0276">Fatty acid metabolism</keyword>
<feature type="domain" description="Acyl-CoA oxidase C-alpha1" evidence="14">
    <location>
        <begin position="435"/>
        <end position="586"/>
    </location>
</feature>
<dbReference type="GO" id="GO:0005504">
    <property type="term" value="F:fatty acid binding"/>
    <property type="evidence" value="ECO:0007669"/>
    <property type="project" value="TreeGrafter"/>
</dbReference>
<evidence type="ECO:0000256" key="4">
    <source>
        <dbReference type="ARBA" id="ARBA00012870"/>
    </source>
</evidence>
<dbReference type="Pfam" id="PF02770">
    <property type="entry name" value="Acyl-CoA_dh_M"/>
    <property type="match status" value="1"/>
</dbReference>
<dbReference type="Gene3D" id="1.20.140.10">
    <property type="entry name" value="Butyryl-CoA Dehydrogenase, subunit A, domain 3"/>
    <property type="match status" value="2"/>
</dbReference>
<proteinExistence type="inferred from homology"/>
<dbReference type="FunFam" id="1.20.140.10:FF:000010">
    <property type="entry name" value="Acyl-coenzyme A oxidase"/>
    <property type="match status" value="1"/>
</dbReference>
<organism evidence="15 16">
    <name type="scientific">Persicimonas caeni</name>
    <dbReference type="NCBI Taxonomy" id="2292766"/>
    <lineage>
        <taxon>Bacteria</taxon>
        <taxon>Deltaproteobacteria</taxon>
        <taxon>Bradymonadales</taxon>
        <taxon>Bradymonadaceae</taxon>
        <taxon>Persicimonas</taxon>
    </lineage>
</organism>
<evidence type="ECO:0000256" key="8">
    <source>
        <dbReference type="ARBA" id="ARBA00023002"/>
    </source>
</evidence>
<dbReference type="InterPro" id="IPR006091">
    <property type="entry name" value="Acyl-CoA_Oxase/DH_mid-dom"/>
</dbReference>
<dbReference type="Gene3D" id="1.10.3680.10">
    <property type="entry name" value="TerB-like"/>
    <property type="match status" value="1"/>
</dbReference>
<sequence>METPVSKPEARALIDHEQLLPIAPMVYVAWADGDLTSDEVRRIRQQAAEQDWLDESAKTVLRAWLDPEDPPSATQLTRLCRAINEAADELAAEQRLSLADLGVRIAKLDGPGEEPEWMNEHVHKALLDLEKGLGVVGEDATHALLHGLDRRAKERFHEAPARFDVEQMTRLLDGNWRDTWQKVREVLTSGGFDYAYELPKDEYRQQVFEWLQVLAEHGMGEMKPGGEEGVGPQMGRFMATFEALGMFDLSLVVKFGVQFGLFGGSILFLGTERHHEAYLEKVGSLELPGGFAMTELGHGSNVRDLRTTATYDADTGEFVIHTPDEYARKEWIGNAAVHAKMMTVFAQLEIGEDSYGVHAFLVPVRDDDGNTLEGVRIEDCGHKMGLNGVDNGRIWFDKVRVPRENLLDRYASVSAEGEYDSPIPSATKRFFTMLGTLVAGRISVGAAALTATKSALAIATRYGARRRQFGPAGEPEKPILNYRTHKRRLMPRIATAYGLHFAIDGLRELYIETRDQEDTREVEAMAAALKVFSTWNAIEAVQEARECCGGMGYLSENRIAPIRKDVDIFATFEGDNTVLMMLVARNHLSEYKQQFQDATPFTLARYLAKQASSVVQKRNPLVTRDTDKAHLRSSKFQRQIFRVREKDLLGSVARRLKARLDAGKDAFTAFNEVQDHLLSLSKATAERMVMESFADQIDTLEDGPLHDALSLLRDLYALEYIYRDIGWFLENGYIEPPKSRAIRDLLNELCEQAREQALPLVNAWGIPDEVLAAPIAFP</sequence>
<dbReference type="InterPro" id="IPR012258">
    <property type="entry name" value="Acyl-CoA_oxidase"/>
</dbReference>
<evidence type="ECO:0000259" key="12">
    <source>
        <dbReference type="Pfam" id="PF02770"/>
    </source>
</evidence>
<evidence type="ECO:0000256" key="1">
    <source>
        <dbReference type="ARBA" id="ARBA00001974"/>
    </source>
</evidence>
<dbReference type="InterPro" id="IPR009100">
    <property type="entry name" value="AcylCoA_DH/oxidase_NM_dom_sf"/>
</dbReference>
<feature type="domain" description="Acyl-CoA oxidase C-terminal" evidence="11">
    <location>
        <begin position="637"/>
        <end position="776"/>
    </location>
</feature>
<comment type="similarity">
    <text evidence="3">Belongs to the acyl-CoA oxidase family.</text>
</comment>
<dbReference type="InterPro" id="IPR055060">
    <property type="entry name" value="ACOX_C_alpha1"/>
</dbReference>
<accession>A0A4Y6PX70</accession>
<dbReference type="PANTHER" id="PTHR10909">
    <property type="entry name" value="ELECTRON TRANSPORT OXIDOREDUCTASE"/>
    <property type="match status" value="1"/>
</dbReference>
<dbReference type="Pfam" id="PF01756">
    <property type="entry name" value="ACOX"/>
    <property type="match status" value="1"/>
</dbReference>
<evidence type="ECO:0000256" key="6">
    <source>
        <dbReference type="ARBA" id="ARBA00022827"/>
    </source>
</evidence>
<dbReference type="EC" id="1.3.3.6" evidence="4"/>
<dbReference type="Pfam" id="PF05099">
    <property type="entry name" value="TerB"/>
    <property type="match status" value="1"/>
</dbReference>
<comment type="subcellular location">
    <subcellularLocation>
        <location evidence="2">Peroxisome</location>
    </subcellularLocation>
</comment>
<dbReference type="RefSeq" id="WP_141199314.1">
    <property type="nucleotide sequence ID" value="NZ_CP041186.1"/>
</dbReference>
<keyword evidence="6" id="KW-0274">FAD</keyword>
<protein>
    <recommendedName>
        <fullName evidence="4">acyl-CoA oxidase</fullName>
        <ecNumber evidence="4">1.3.3.6</ecNumber>
    </recommendedName>
</protein>
<dbReference type="FunFam" id="2.40.110.10:FF:000005">
    <property type="entry name" value="Acyl-coenzyme A oxidase"/>
    <property type="match status" value="1"/>
</dbReference>